<feature type="domain" description="CoA carboxyltransferase C-terminal" evidence="2">
    <location>
        <begin position="274"/>
        <end position="509"/>
    </location>
</feature>
<sequence length="526" mass="57652">MKKPDQTLRPELSELNDRLYCRCDENRPEAVTMRRKKNQRTVWENVNDLLDPESLIEYGALTIAAQRSRRSVDDLIKKTPSDGLITGLGTVNADKFEEQDARCMVIAYDFTVLAGTQGYFNHKKTDRLLHLADKHRIPLVLFAEGGGGRPGDTDADGVMITGLDLTTFSKFAGLSGKIPLVGIVSGFCFAGNAALLGSCDIIIAAKKSNIGMGGPVMIECGGLGKFTPEEIGPANVQYGNGVIDILVEDETEAVSAAKQYLSYFQGDIKEWKAADQEQLRDLIPERRRMAYDVRNIINVISDKGSFLELKSGFGQGLISGLIRIQGKPFGILANNCQYMGGTIQPAEADKAARLMQICNAHGLPVLSLIDTPGFMVGPDVESQAQVRHVCRMFINGSHLSVPFFSVVLRRGYGLGAMAMACGGFHAPFFTAAWPTGEFGPMGIEGAVKAGYKKELSAIEDSEEKEAFFNKMVSQYYEQGKALNIASYMEIDSVIDPAETRDWVIKGLRSADYSKDKRTFSPFIDSW</sequence>
<dbReference type="PANTHER" id="PTHR43842:SF2">
    <property type="entry name" value="PROPIONYL-COA CARBOXYLASE BETA CHAIN, MITOCHONDRIAL"/>
    <property type="match status" value="1"/>
</dbReference>
<dbReference type="GO" id="GO:0004658">
    <property type="term" value="F:propionyl-CoA carboxylase activity"/>
    <property type="evidence" value="ECO:0007669"/>
    <property type="project" value="TreeGrafter"/>
</dbReference>
<keyword evidence="4" id="KW-1185">Reference proteome</keyword>
<dbReference type="InterPro" id="IPR011763">
    <property type="entry name" value="COA_CT_C"/>
</dbReference>
<dbReference type="Proteomes" id="UP000199073">
    <property type="component" value="Unassembled WGS sequence"/>
</dbReference>
<evidence type="ECO:0000259" key="1">
    <source>
        <dbReference type="PROSITE" id="PS50980"/>
    </source>
</evidence>
<proteinExistence type="predicted"/>
<dbReference type="PROSITE" id="PS50989">
    <property type="entry name" value="COA_CT_CTER"/>
    <property type="match status" value="1"/>
</dbReference>
<dbReference type="EMBL" id="FNJI01000038">
    <property type="protein sequence ID" value="SDP72015.1"/>
    <property type="molecule type" value="Genomic_DNA"/>
</dbReference>
<dbReference type="STRING" id="91360.SAMN05660330_03818"/>
<dbReference type="Gene3D" id="3.90.226.10">
    <property type="entry name" value="2-enoyl-CoA Hydratase, Chain A, domain 1"/>
    <property type="match status" value="2"/>
</dbReference>
<evidence type="ECO:0000313" key="3">
    <source>
        <dbReference type="EMBL" id="SDP72015.1"/>
    </source>
</evidence>
<feature type="domain" description="CoA carboxyltransferase N-terminal" evidence="1">
    <location>
        <begin position="1"/>
        <end position="276"/>
    </location>
</feature>
<keyword evidence="3" id="KW-0808">Transferase</keyword>
<dbReference type="SUPFAM" id="SSF52096">
    <property type="entry name" value="ClpP/crotonase"/>
    <property type="match status" value="2"/>
</dbReference>
<evidence type="ECO:0000259" key="2">
    <source>
        <dbReference type="PROSITE" id="PS50989"/>
    </source>
</evidence>
<dbReference type="GO" id="GO:0016740">
    <property type="term" value="F:transferase activity"/>
    <property type="evidence" value="ECO:0007669"/>
    <property type="project" value="UniProtKB-KW"/>
</dbReference>
<dbReference type="InterPro" id="IPR034733">
    <property type="entry name" value="AcCoA_carboxyl_beta"/>
</dbReference>
<dbReference type="AlphaFoldDB" id="A0A1H0V120"/>
<dbReference type="PROSITE" id="PS50980">
    <property type="entry name" value="COA_CT_NTER"/>
    <property type="match status" value="1"/>
</dbReference>
<dbReference type="InterPro" id="IPR051047">
    <property type="entry name" value="AccD/PCCB"/>
</dbReference>
<dbReference type="Pfam" id="PF01039">
    <property type="entry name" value="Carboxyl_trans"/>
    <property type="match status" value="1"/>
</dbReference>
<dbReference type="InterPro" id="IPR029045">
    <property type="entry name" value="ClpP/crotonase-like_dom_sf"/>
</dbReference>
<name>A0A1H0V120_9BACT</name>
<dbReference type="PANTHER" id="PTHR43842">
    <property type="entry name" value="PROPIONYL-COA CARBOXYLASE BETA CHAIN"/>
    <property type="match status" value="1"/>
</dbReference>
<accession>A0A1H0V120</accession>
<dbReference type="InterPro" id="IPR011762">
    <property type="entry name" value="COA_CT_N"/>
</dbReference>
<dbReference type="OrthoDB" id="9769961at2"/>
<evidence type="ECO:0000313" key="4">
    <source>
        <dbReference type="Proteomes" id="UP000199073"/>
    </source>
</evidence>
<organism evidence="3 4">
    <name type="scientific">Desulforhopalus singaporensis</name>
    <dbReference type="NCBI Taxonomy" id="91360"/>
    <lineage>
        <taxon>Bacteria</taxon>
        <taxon>Pseudomonadati</taxon>
        <taxon>Thermodesulfobacteriota</taxon>
        <taxon>Desulfobulbia</taxon>
        <taxon>Desulfobulbales</taxon>
        <taxon>Desulfocapsaceae</taxon>
        <taxon>Desulforhopalus</taxon>
    </lineage>
</organism>
<reference evidence="3 4" key="1">
    <citation type="submission" date="2016-10" db="EMBL/GenBank/DDBJ databases">
        <authorList>
            <person name="de Groot N.N."/>
        </authorList>
    </citation>
    <scope>NUCLEOTIDE SEQUENCE [LARGE SCALE GENOMIC DNA]</scope>
    <source>
        <strain evidence="3 4">DSM 12130</strain>
    </source>
</reference>
<protein>
    <submittedName>
        <fullName evidence="3">Acetyl-CoA carboxylase, carboxyltransferase component</fullName>
    </submittedName>
</protein>
<gene>
    <name evidence="3" type="ORF">SAMN05660330_03818</name>
</gene>